<evidence type="ECO:0000313" key="1">
    <source>
        <dbReference type="EMBL" id="RKF26479.1"/>
    </source>
</evidence>
<name>A0A420F0I9_9ACTN</name>
<dbReference type="EMBL" id="RAQQ01000010">
    <property type="protein sequence ID" value="RKF26479.1"/>
    <property type="molecule type" value="Genomic_DNA"/>
</dbReference>
<dbReference type="Proteomes" id="UP000285744">
    <property type="component" value="Unassembled WGS sequence"/>
</dbReference>
<accession>A0A420F0I9</accession>
<comment type="caution">
    <text evidence="1">The sequence shown here is derived from an EMBL/GenBank/DDBJ whole genome shotgun (WGS) entry which is preliminary data.</text>
</comment>
<dbReference type="AlphaFoldDB" id="A0A420F0I9"/>
<reference evidence="1 2" key="1">
    <citation type="journal article" date="2018" name="Int. J. Syst. Evol. Microbiol.">
        <title>Micromonospora globbae sp. nov., an endophytic actinomycete isolated from roots of Globba winitii C. H. Wright.</title>
        <authorList>
            <person name="Kuncharoen N."/>
            <person name="Pittayakhajonwut P."/>
            <person name="Tanasupawat S."/>
        </authorList>
    </citation>
    <scope>NUCLEOTIDE SEQUENCE [LARGE SCALE GENOMIC DNA]</scope>
    <source>
        <strain evidence="1 2">WPS1-2</strain>
    </source>
</reference>
<proteinExistence type="predicted"/>
<dbReference type="OrthoDB" id="3806176at2"/>
<dbReference type="RefSeq" id="WP_120329276.1">
    <property type="nucleotide sequence ID" value="NZ_RAQQ01000010.1"/>
</dbReference>
<protein>
    <submittedName>
        <fullName evidence="1">Uncharacterized protein</fullName>
    </submittedName>
</protein>
<evidence type="ECO:0000313" key="2">
    <source>
        <dbReference type="Proteomes" id="UP000285744"/>
    </source>
</evidence>
<gene>
    <name evidence="1" type="ORF">D7I43_15915</name>
</gene>
<sequence length="293" mass="31565">MASSQNEDPMGSVRALVEDALPGLVPGARVAPAGDEIVVPVPGGRARVSLAPLLRACQDQPRPTWPDLVADWIAAVRRELPDRVTAELGAVDLDELRLRLTPAATRTDGYFTMPYGAHFTAVLVVNRPGRLDMLTVAQVAQLGHDPEELVRLAVRQTVRHELATLDVRDHELPTGASVRLLAADGNPFVTTALMSVRRFLPDDAEYGALVAAPRYSAVLLHAVDAEVEKTIAALRHLTTSMFTAATDPCTDEIFWWYDGEFHPLRVVAGEAGGGEVRVPQALAPVVARLTGGR</sequence>
<organism evidence="1 2">
    <name type="scientific">Micromonospora globbae</name>
    <dbReference type="NCBI Taxonomy" id="1894969"/>
    <lineage>
        <taxon>Bacteria</taxon>
        <taxon>Bacillati</taxon>
        <taxon>Actinomycetota</taxon>
        <taxon>Actinomycetes</taxon>
        <taxon>Micromonosporales</taxon>
        <taxon>Micromonosporaceae</taxon>
        <taxon>Micromonospora</taxon>
    </lineage>
</organism>